<evidence type="ECO:0000256" key="8">
    <source>
        <dbReference type="ARBA" id="ARBA00023047"/>
    </source>
</evidence>
<comment type="subcellular location">
    <subcellularLocation>
        <location evidence="1">Cell outer membrane</location>
        <topology evidence="1">Multi-pass membrane protein</topology>
    </subcellularLocation>
</comment>
<keyword evidence="3" id="KW-0813">Transport</keyword>
<dbReference type="PROSITE" id="PS51257">
    <property type="entry name" value="PROKAR_LIPOPROTEIN"/>
    <property type="match status" value="1"/>
</dbReference>
<keyword evidence="14" id="KW-0449">Lipoprotein</keyword>
<evidence type="ECO:0000256" key="14">
    <source>
        <dbReference type="ARBA" id="ARBA00023288"/>
    </source>
</evidence>
<evidence type="ECO:0000256" key="5">
    <source>
        <dbReference type="ARBA" id="ARBA00022597"/>
    </source>
</evidence>
<dbReference type="STRING" id="1353537.TP2_07345"/>
<feature type="domain" description="SLBB" evidence="16">
    <location>
        <begin position="199"/>
        <end position="277"/>
    </location>
</feature>
<keyword evidence="12" id="KW-0564">Palmitate</keyword>
<keyword evidence="9" id="KW-0406">Ion transport</keyword>
<name>A0A074J858_9RHOB</name>
<comment type="similarity">
    <text evidence="2">Belongs to the BexD/CtrA/VexA family.</text>
</comment>
<sequence length="455" mass="48876">MRDWKTELWRGPTLALVLMLSGCGVVYNKSAVVPGQSAQGDVTVREITPQAVLEANGAGYSPRALPAYFVQSAGSEGLRGAGAAPAPAIDRPARPVQLVTILPPPVTSDSYRIGVGDVVLLATPKTGSSVEELSGLLAAQNARQGYTVQDDGTISIPGIGRVEISGMTIEEAEAALFRQFLDKNANPNFSVELAEFHSQKVTIGGAVADPGVIAIGLSPLFLDEALAERGGLRGADPDYALVRIFRSGKLYQIPLVDLFKRSGAQRIRLAPGDSVFVGSEYDLDKAAAYFEQQLKLGGFRESETKMLATQIELRRAALKEKRDSFAARLELGAEKRDYVYIAGELPKQSRYALPFGQTASLADALFDEAGGIFTQTADPRQIYVLRAAEERESRGQVTAWHLDAGNAAGLLLATRFELRPNDVVFVAAQKVTHWSNVVNAIMPRMLSASISKTAE</sequence>
<keyword evidence="13" id="KW-0998">Cell outer membrane</keyword>
<evidence type="ECO:0000259" key="15">
    <source>
        <dbReference type="Pfam" id="PF02563"/>
    </source>
</evidence>
<keyword evidence="11" id="KW-0472">Membrane</keyword>
<evidence type="ECO:0000256" key="1">
    <source>
        <dbReference type="ARBA" id="ARBA00004571"/>
    </source>
</evidence>
<evidence type="ECO:0000256" key="11">
    <source>
        <dbReference type="ARBA" id="ARBA00023136"/>
    </source>
</evidence>
<dbReference type="Proteomes" id="UP000027432">
    <property type="component" value="Unassembled WGS sequence"/>
</dbReference>
<evidence type="ECO:0000256" key="12">
    <source>
        <dbReference type="ARBA" id="ARBA00023139"/>
    </source>
</evidence>
<dbReference type="InterPro" id="IPR054765">
    <property type="entry name" value="SLBB_dom"/>
</dbReference>
<evidence type="ECO:0000256" key="9">
    <source>
        <dbReference type="ARBA" id="ARBA00023065"/>
    </source>
</evidence>
<accession>A0A074J858</accession>
<dbReference type="AlphaFoldDB" id="A0A074J858"/>
<dbReference type="EMBL" id="AUND01000023">
    <property type="protein sequence ID" value="KEO52749.1"/>
    <property type="molecule type" value="Genomic_DNA"/>
</dbReference>
<keyword evidence="8" id="KW-0625">Polysaccharide transport</keyword>
<keyword evidence="5" id="KW-0762">Sugar transport</keyword>
<evidence type="ECO:0000256" key="4">
    <source>
        <dbReference type="ARBA" id="ARBA00022452"/>
    </source>
</evidence>
<evidence type="ECO:0000256" key="6">
    <source>
        <dbReference type="ARBA" id="ARBA00022692"/>
    </source>
</evidence>
<dbReference type="RefSeq" id="WP_206198337.1">
    <property type="nucleotide sequence ID" value="NZ_AUND01000023.1"/>
</dbReference>
<evidence type="ECO:0000313" key="17">
    <source>
        <dbReference type="EMBL" id="KEO52749.1"/>
    </source>
</evidence>
<dbReference type="GO" id="GO:0015288">
    <property type="term" value="F:porin activity"/>
    <property type="evidence" value="ECO:0007669"/>
    <property type="project" value="UniProtKB-KW"/>
</dbReference>
<evidence type="ECO:0000259" key="16">
    <source>
        <dbReference type="Pfam" id="PF22461"/>
    </source>
</evidence>
<dbReference type="Pfam" id="PF02563">
    <property type="entry name" value="Poly_export"/>
    <property type="match status" value="1"/>
</dbReference>
<evidence type="ECO:0008006" key="19">
    <source>
        <dbReference type="Google" id="ProtNLM"/>
    </source>
</evidence>
<protein>
    <recommendedName>
        <fullName evidence="19">Soluble ligand binding domain-containing protein</fullName>
    </recommendedName>
</protein>
<keyword evidence="18" id="KW-1185">Reference proteome</keyword>
<reference evidence="17 18" key="1">
    <citation type="submission" date="2013-07" db="EMBL/GenBank/DDBJ databases">
        <title>Thioclava pacifica DSM 10166 Genome Sequencing.</title>
        <authorList>
            <person name="Lai Q."/>
            <person name="Shao Z."/>
        </authorList>
    </citation>
    <scope>NUCLEOTIDE SEQUENCE [LARGE SCALE GENOMIC DNA]</scope>
    <source>
        <strain evidence="17 18">DSM 10166</strain>
    </source>
</reference>
<dbReference type="GO" id="GO:0046930">
    <property type="term" value="C:pore complex"/>
    <property type="evidence" value="ECO:0007669"/>
    <property type="project" value="UniProtKB-KW"/>
</dbReference>
<dbReference type="eggNOG" id="COG1596">
    <property type="taxonomic scope" value="Bacteria"/>
</dbReference>
<dbReference type="InterPro" id="IPR049712">
    <property type="entry name" value="Poly_export"/>
</dbReference>
<dbReference type="GO" id="GO:0009279">
    <property type="term" value="C:cell outer membrane"/>
    <property type="evidence" value="ECO:0007669"/>
    <property type="project" value="UniProtKB-SubCell"/>
</dbReference>
<gene>
    <name evidence="17" type="ORF">TP2_07345</name>
</gene>
<evidence type="ECO:0000256" key="13">
    <source>
        <dbReference type="ARBA" id="ARBA00023237"/>
    </source>
</evidence>
<dbReference type="PANTHER" id="PTHR33619:SF3">
    <property type="entry name" value="POLYSACCHARIDE EXPORT PROTEIN GFCE-RELATED"/>
    <property type="match status" value="1"/>
</dbReference>
<evidence type="ECO:0000313" key="18">
    <source>
        <dbReference type="Proteomes" id="UP000027432"/>
    </source>
</evidence>
<dbReference type="Gene3D" id="3.30.1950.10">
    <property type="entry name" value="wza like domain"/>
    <property type="match status" value="1"/>
</dbReference>
<keyword evidence="4" id="KW-1134">Transmembrane beta strand</keyword>
<proteinExistence type="inferred from homology"/>
<dbReference type="PANTHER" id="PTHR33619">
    <property type="entry name" value="POLYSACCHARIDE EXPORT PROTEIN GFCE-RELATED"/>
    <property type="match status" value="1"/>
</dbReference>
<keyword evidence="7" id="KW-0732">Signal</keyword>
<evidence type="ECO:0000256" key="10">
    <source>
        <dbReference type="ARBA" id="ARBA00023114"/>
    </source>
</evidence>
<feature type="domain" description="Polysaccharide export protein N-terminal" evidence="15">
    <location>
        <begin position="108"/>
        <end position="193"/>
    </location>
</feature>
<keyword evidence="10" id="KW-0626">Porin</keyword>
<keyword evidence="6" id="KW-0812">Transmembrane</keyword>
<evidence type="ECO:0000256" key="3">
    <source>
        <dbReference type="ARBA" id="ARBA00022448"/>
    </source>
</evidence>
<evidence type="ECO:0000256" key="2">
    <source>
        <dbReference type="ARBA" id="ARBA00009450"/>
    </source>
</evidence>
<dbReference type="Gene3D" id="3.10.560.10">
    <property type="entry name" value="Outer membrane lipoprotein wza domain like"/>
    <property type="match status" value="1"/>
</dbReference>
<dbReference type="Pfam" id="PF22461">
    <property type="entry name" value="SLBB_2"/>
    <property type="match status" value="1"/>
</dbReference>
<organism evidence="17 18">
    <name type="scientific">Thioclava pacifica DSM 10166</name>
    <dbReference type="NCBI Taxonomy" id="1353537"/>
    <lineage>
        <taxon>Bacteria</taxon>
        <taxon>Pseudomonadati</taxon>
        <taxon>Pseudomonadota</taxon>
        <taxon>Alphaproteobacteria</taxon>
        <taxon>Rhodobacterales</taxon>
        <taxon>Paracoccaceae</taxon>
        <taxon>Thioclava</taxon>
    </lineage>
</organism>
<dbReference type="GO" id="GO:0015159">
    <property type="term" value="F:polysaccharide transmembrane transporter activity"/>
    <property type="evidence" value="ECO:0007669"/>
    <property type="project" value="InterPro"/>
</dbReference>
<evidence type="ECO:0000256" key="7">
    <source>
        <dbReference type="ARBA" id="ARBA00022729"/>
    </source>
</evidence>
<comment type="caution">
    <text evidence="17">The sequence shown here is derived from an EMBL/GenBank/DDBJ whole genome shotgun (WGS) entry which is preliminary data.</text>
</comment>
<dbReference type="InterPro" id="IPR003715">
    <property type="entry name" value="Poly_export_N"/>
</dbReference>
<dbReference type="GO" id="GO:0006811">
    <property type="term" value="P:monoatomic ion transport"/>
    <property type="evidence" value="ECO:0007669"/>
    <property type="project" value="UniProtKB-KW"/>
</dbReference>